<dbReference type="InterPro" id="IPR001308">
    <property type="entry name" value="ETF_a/FixB"/>
</dbReference>
<dbReference type="InterPro" id="IPR014731">
    <property type="entry name" value="ETF_asu_C"/>
</dbReference>
<proteinExistence type="inferred from homology"/>
<dbReference type="RefSeq" id="WP_174631077.1">
    <property type="nucleotide sequence ID" value="NZ_CP049074.1"/>
</dbReference>
<dbReference type="GO" id="GO:0033539">
    <property type="term" value="P:fatty acid beta-oxidation using acyl-CoA dehydrogenase"/>
    <property type="evidence" value="ECO:0007669"/>
    <property type="project" value="TreeGrafter"/>
</dbReference>
<dbReference type="GeneID" id="55641811"/>
<reference evidence="5 6" key="1">
    <citation type="submission" date="2020-02" db="EMBL/GenBank/DDBJ databases">
        <title>Comparative genome analysis reveals the metabolism and evolution of the thermophilic archaeal genus Metallosphaera.</title>
        <authorList>
            <person name="Jiang C."/>
        </authorList>
    </citation>
    <scope>NUCLEOTIDE SEQUENCE [LARGE SCALE GENOMIC DNA]</scope>
    <source>
        <strain evidence="5 6">Ric-A</strain>
    </source>
</reference>
<dbReference type="OrthoDB" id="307696at2157"/>
<dbReference type="InterPro" id="IPR014730">
    <property type="entry name" value="ETF_a/b_N"/>
</dbReference>
<evidence type="ECO:0000313" key="5">
    <source>
        <dbReference type="EMBL" id="QKR00264.1"/>
    </source>
</evidence>
<organism evidence="5 6">
    <name type="scientific">Metallosphaera tengchongensis</name>
    <dbReference type="NCBI Taxonomy" id="1532350"/>
    <lineage>
        <taxon>Archaea</taxon>
        <taxon>Thermoproteota</taxon>
        <taxon>Thermoprotei</taxon>
        <taxon>Sulfolobales</taxon>
        <taxon>Sulfolobaceae</taxon>
        <taxon>Metallosphaera</taxon>
    </lineage>
</organism>
<name>A0A6N0NTR6_9CREN</name>
<dbReference type="KEGG" id="mten:GWK48_07640"/>
<dbReference type="SMART" id="SM00893">
    <property type="entry name" value="ETF"/>
    <property type="match status" value="1"/>
</dbReference>
<keyword evidence="6" id="KW-1185">Reference proteome</keyword>
<evidence type="ECO:0000256" key="3">
    <source>
        <dbReference type="ARBA" id="ARBA00022630"/>
    </source>
</evidence>
<dbReference type="SUPFAM" id="SSF52402">
    <property type="entry name" value="Adenine nucleotide alpha hydrolases-like"/>
    <property type="match status" value="1"/>
</dbReference>
<dbReference type="InterPro" id="IPR029035">
    <property type="entry name" value="DHS-like_NAD/FAD-binding_dom"/>
</dbReference>
<feature type="domain" description="Electron transfer flavoprotein alpha/beta-subunit N-terminal" evidence="4">
    <location>
        <begin position="3"/>
        <end position="164"/>
    </location>
</feature>
<dbReference type="GO" id="GO:0050660">
    <property type="term" value="F:flavin adenine dinucleotide binding"/>
    <property type="evidence" value="ECO:0007669"/>
    <property type="project" value="InterPro"/>
</dbReference>
<dbReference type="EMBL" id="CP049074">
    <property type="protein sequence ID" value="QKR00264.1"/>
    <property type="molecule type" value="Genomic_DNA"/>
</dbReference>
<dbReference type="GO" id="GO:0009055">
    <property type="term" value="F:electron transfer activity"/>
    <property type="evidence" value="ECO:0007669"/>
    <property type="project" value="InterPro"/>
</dbReference>
<evidence type="ECO:0000259" key="4">
    <source>
        <dbReference type="SMART" id="SM00893"/>
    </source>
</evidence>
<keyword evidence="2" id="KW-0813">Transport</keyword>
<dbReference type="SUPFAM" id="SSF52467">
    <property type="entry name" value="DHS-like NAD/FAD-binding domain"/>
    <property type="match status" value="1"/>
</dbReference>
<dbReference type="AlphaFoldDB" id="A0A6N0NTR6"/>
<dbReference type="PIRSF" id="PIRSF000089">
    <property type="entry name" value="Electra_flavoP_a"/>
    <property type="match status" value="1"/>
</dbReference>
<dbReference type="InterPro" id="IPR014729">
    <property type="entry name" value="Rossmann-like_a/b/a_fold"/>
</dbReference>
<accession>A0A6N0NTR6</accession>
<dbReference type="PANTHER" id="PTHR43153:SF11">
    <property type="entry name" value="ELECTRON TRANSFER FLAVOPROTEIN, SUBUNIT ALPHA (ETFA)"/>
    <property type="match status" value="1"/>
</dbReference>
<comment type="similarity">
    <text evidence="1">Belongs to the ETF alpha-subunit/FixB family.</text>
</comment>
<evidence type="ECO:0000256" key="2">
    <source>
        <dbReference type="ARBA" id="ARBA00022448"/>
    </source>
</evidence>
<dbReference type="FunFam" id="3.40.50.1220:FF:000004">
    <property type="entry name" value="Electron transfer flavoprotein"/>
    <property type="match status" value="1"/>
</dbReference>
<sequence length="287" mass="31004">MRVLVMSEDPEFFRSASAMAQKLGGELLGIHPSESKYVDVLYVPDLHDGWEVPLADFASTLTPDVVVTGGTRRDKTFAFSLAGKLRSSVASDVTELSLGDSFLLAKRVVYSGMGIATLKLKLPAVVTVQKNVMEPDIRKGEVKKVQLPESNVKVLSRTPAQQSVSLDKAKIIVSVGRGMGSKENVKYAEDLAKVLNGAVGGSRPVTAEMGWLPEDRQIGLSGNKVRPQLYIALGISGQPQHIAGIRDSRVIVAVNKDKNAPITENADYTVVGDAIEFCKVMVRRLSK</sequence>
<protein>
    <submittedName>
        <fullName evidence="5">Electron transfer flavoprotein subunit alpha/FixB family protein</fullName>
    </submittedName>
</protein>
<dbReference type="Gene3D" id="3.40.50.620">
    <property type="entry name" value="HUPs"/>
    <property type="match status" value="1"/>
</dbReference>
<dbReference type="Pfam" id="PF01012">
    <property type="entry name" value="ETF"/>
    <property type="match status" value="1"/>
</dbReference>
<evidence type="ECO:0000256" key="1">
    <source>
        <dbReference type="ARBA" id="ARBA00005817"/>
    </source>
</evidence>
<evidence type="ECO:0000313" key="6">
    <source>
        <dbReference type="Proteomes" id="UP000509301"/>
    </source>
</evidence>
<gene>
    <name evidence="5" type="ORF">GWK48_07640</name>
</gene>
<dbReference type="PANTHER" id="PTHR43153">
    <property type="entry name" value="ELECTRON TRANSFER FLAVOPROTEIN ALPHA"/>
    <property type="match status" value="1"/>
</dbReference>
<dbReference type="Proteomes" id="UP000509301">
    <property type="component" value="Chromosome"/>
</dbReference>
<keyword evidence="3" id="KW-0285">Flavoprotein</keyword>
<dbReference type="Gene3D" id="3.40.50.1220">
    <property type="entry name" value="TPP-binding domain"/>
    <property type="match status" value="1"/>
</dbReference>
<dbReference type="Pfam" id="PF00766">
    <property type="entry name" value="ETF_alpha"/>
    <property type="match status" value="1"/>
</dbReference>